<dbReference type="PIRSF" id="PIRSF008546">
    <property type="entry name" value="UCP008546"/>
    <property type="match status" value="1"/>
</dbReference>
<dbReference type="SUPFAM" id="SSF140736">
    <property type="entry name" value="Rv1873-like"/>
    <property type="match status" value="1"/>
</dbReference>
<protein>
    <recommendedName>
        <fullName evidence="2">Calpastatin</fullName>
    </recommendedName>
</protein>
<evidence type="ECO:0000313" key="1">
    <source>
        <dbReference type="EMBL" id="CAA2109314.1"/>
    </source>
</evidence>
<name>A0A679J6P6_VARPD</name>
<dbReference type="RefSeq" id="WP_339093257.1">
    <property type="nucleotide sequence ID" value="NZ_LR743508.1"/>
</dbReference>
<accession>A0A679J6P6</accession>
<dbReference type="InterPro" id="IPR014937">
    <property type="entry name" value="DUF1810"/>
</dbReference>
<organism evidence="1">
    <name type="scientific">Variovorax paradoxus</name>
    <dbReference type="NCBI Taxonomy" id="34073"/>
    <lineage>
        <taxon>Bacteria</taxon>
        <taxon>Pseudomonadati</taxon>
        <taxon>Pseudomonadota</taxon>
        <taxon>Betaproteobacteria</taxon>
        <taxon>Burkholderiales</taxon>
        <taxon>Comamonadaceae</taxon>
        <taxon>Variovorax</taxon>
    </lineage>
</organism>
<dbReference type="InterPro" id="IPR036287">
    <property type="entry name" value="Rv1873-like_sf"/>
</dbReference>
<sequence>MPFDLERFVTAQAPVYDTVREELVAGRKGSHWMWFVFPQLRALGRSPTARLFGLEGLDEAAAYWQHPMLGSRLHECAQLVLAVRGRSVHQIFGSPDDLKLCSCMTLFEAAAPGEAVFAEVLRQCYGGVRDDATLALLRAGPSQAMSESQRPR</sequence>
<evidence type="ECO:0008006" key="2">
    <source>
        <dbReference type="Google" id="ProtNLM"/>
    </source>
</evidence>
<dbReference type="EMBL" id="LR743508">
    <property type="protein sequence ID" value="CAA2109314.1"/>
    <property type="molecule type" value="Genomic_DNA"/>
</dbReference>
<reference evidence="1" key="1">
    <citation type="submission" date="2019-12" db="EMBL/GenBank/DDBJ databases">
        <authorList>
            <person name="Cremers G."/>
        </authorList>
    </citation>
    <scope>NUCLEOTIDE SEQUENCE</scope>
    <source>
        <strain evidence="1">Vvax</strain>
    </source>
</reference>
<dbReference type="AlphaFoldDB" id="A0A679J6P6"/>
<gene>
    <name evidence="1" type="ORF">VVAX_05585</name>
</gene>
<dbReference type="Pfam" id="PF08837">
    <property type="entry name" value="DUF1810"/>
    <property type="match status" value="1"/>
</dbReference>
<dbReference type="Gene3D" id="1.25.40.380">
    <property type="entry name" value="Protein of unknown function DUF1810"/>
    <property type="match status" value="1"/>
</dbReference>
<proteinExistence type="predicted"/>